<dbReference type="InterPro" id="IPR007791">
    <property type="entry name" value="DjlA_N"/>
</dbReference>
<reference evidence="2 3" key="1">
    <citation type="submission" date="2018-03" db="EMBL/GenBank/DDBJ databases">
        <title>Whole genome sequencing of Histamine producing bacteria.</title>
        <authorList>
            <person name="Butler K."/>
        </authorList>
    </citation>
    <scope>NUCLEOTIDE SEQUENCE [LARGE SCALE GENOMIC DNA]</scope>
    <source>
        <strain evidence="2 3">DSM 16190</strain>
    </source>
</reference>
<evidence type="ECO:0000259" key="1">
    <source>
        <dbReference type="Pfam" id="PF05099"/>
    </source>
</evidence>
<dbReference type="Gene3D" id="1.10.3680.10">
    <property type="entry name" value="TerB-like"/>
    <property type="match status" value="1"/>
</dbReference>
<dbReference type="SUPFAM" id="SSF158682">
    <property type="entry name" value="TerB-like"/>
    <property type="match status" value="1"/>
</dbReference>
<evidence type="ECO:0000313" key="3">
    <source>
        <dbReference type="Proteomes" id="UP000240904"/>
    </source>
</evidence>
<dbReference type="OrthoDB" id="5294347at2"/>
<name>A0A2T3N1M1_9GAMM</name>
<dbReference type="RefSeq" id="WP_107282573.1">
    <property type="nucleotide sequence ID" value="NZ_PYMC01000003.1"/>
</dbReference>
<feature type="domain" description="Co-chaperone DjlA N-terminal" evidence="1">
    <location>
        <begin position="34"/>
        <end position="148"/>
    </location>
</feature>
<dbReference type="Proteomes" id="UP000240904">
    <property type="component" value="Unassembled WGS sequence"/>
</dbReference>
<dbReference type="Pfam" id="PF05099">
    <property type="entry name" value="TerB"/>
    <property type="match status" value="1"/>
</dbReference>
<keyword evidence="3" id="KW-1185">Reference proteome</keyword>
<sequence>MFTQLRTLFRKVMLEGSEGGVLQDGAADTPAMNLAMASLLCEVANADHDIDPREESAKIHLLVLLLNISENEAKELLAKAVTQSKQSVSLFEFTTKLRALRPEERFQLIEAMWQVAYADGIVKPMEEAVIRQVSDLIYLDHSEFIRAKISAKTSVKL</sequence>
<gene>
    <name evidence="2" type="ORF">C9I89_06710</name>
</gene>
<organism evidence="2 3">
    <name type="scientific">Photobacterium lipolyticum</name>
    <dbReference type="NCBI Taxonomy" id="266810"/>
    <lineage>
        <taxon>Bacteria</taxon>
        <taxon>Pseudomonadati</taxon>
        <taxon>Pseudomonadota</taxon>
        <taxon>Gammaproteobacteria</taxon>
        <taxon>Vibrionales</taxon>
        <taxon>Vibrionaceae</taxon>
        <taxon>Photobacterium</taxon>
    </lineage>
</organism>
<proteinExistence type="predicted"/>
<dbReference type="CDD" id="cd07313">
    <property type="entry name" value="terB_like_2"/>
    <property type="match status" value="1"/>
</dbReference>
<dbReference type="EMBL" id="PYMC01000003">
    <property type="protein sequence ID" value="PSW06193.1"/>
    <property type="molecule type" value="Genomic_DNA"/>
</dbReference>
<dbReference type="AlphaFoldDB" id="A0A2T3N1M1"/>
<evidence type="ECO:0000313" key="2">
    <source>
        <dbReference type="EMBL" id="PSW06193.1"/>
    </source>
</evidence>
<comment type="caution">
    <text evidence="2">The sequence shown here is derived from an EMBL/GenBank/DDBJ whole genome shotgun (WGS) entry which is preliminary data.</text>
</comment>
<accession>A0A2T3N1M1</accession>
<protein>
    <recommendedName>
        <fullName evidence="1">Co-chaperone DjlA N-terminal domain-containing protein</fullName>
    </recommendedName>
</protein>
<dbReference type="InterPro" id="IPR029024">
    <property type="entry name" value="TerB-like"/>
</dbReference>